<keyword evidence="8" id="KW-1185">Reference proteome</keyword>
<keyword evidence="4 6" id="KW-1133">Transmembrane helix</keyword>
<protein>
    <submittedName>
        <fullName evidence="7">Uncharacterized protein</fullName>
    </submittedName>
</protein>
<comment type="caution">
    <text evidence="7">The sequence shown here is derived from an EMBL/GenBank/DDBJ whole genome shotgun (WGS) entry which is preliminary data.</text>
</comment>
<keyword evidence="3 6" id="KW-0812">Transmembrane</keyword>
<dbReference type="InterPro" id="IPR018614">
    <property type="entry name" value="KRTCAP2"/>
</dbReference>
<gene>
    <name evidence="7" type="ORF">EGW08_019153</name>
</gene>
<dbReference type="AlphaFoldDB" id="A0A433SUZ2"/>
<dbReference type="STRING" id="188477.A0A433SUZ2"/>
<dbReference type="OrthoDB" id="1111004at2759"/>
<dbReference type="EMBL" id="RQTK01000978">
    <property type="protein sequence ID" value="RUS73092.1"/>
    <property type="molecule type" value="Genomic_DNA"/>
</dbReference>
<name>A0A433SUZ2_ELYCH</name>
<keyword evidence="5 6" id="KW-0472">Membrane</keyword>
<comment type="similarity">
    <text evidence="2">Belongs to the KRTCAP2 family.</text>
</comment>
<accession>A0A433SUZ2</accession>
<reference evidence="7 8" key="1">
    <citation type="submission" date="2019-01" db="EMBL/GenBank/DDBJ databases">
        <title>A draft genome assembly of the solar-powered sea slug Elysia chlorotica.</title>
        <authorList>
            <person name="Cai H."/>
            <person name="Li Q."/>
            <person name="Fang X."/>
            <person name="Li J."/>
            <person name="Curtis N.E."/>
            <person name="Altenburger A."/>
            <person name="Shibata T."/>
            <person name="Feng M."/>
            <person name="Maeda T."/>
            <person name="Schwartz J.A."/>
            <person name="Shigenobu S."/>
            <person name="Lundholm N."/>
            <person name="Nishiyama T."/>
            <person name="Yang H."/>
            <person name="Hasebe M."/>
            <person name="Li S."/>
            <person name="Pierce S.K."/>
            <person name="Wang J."/>
        </authorList>
    </citation>
    <scope>NUCLEOTIDE SEQUENCE [LARGE SCALE GENOMIC DNA]</scope>
    <source>
        <strain evidence="7">EC2010</strain>
        <tissue evidence="7">Whole organism of an adult</tissue>
    </source>
</reference>
<feature type="transmembrane region" description="Helical" evidence="6">
    <location>
        <begin position="35"/>
        <end position="55"/>
    </location>
</feature>
<dbReference type="PANTHER" id="PTHR32001">
    <property type="entry name" value="KERATINOCYTE-ASSOCIATED PROTEIN 2"/>
    <property type="match status" value="1"/>
</dbReference>
<proteinExistence type="inferred from homology"/>
<evidence type="ECO:0000256" key="5">
    <source>
        <dbReference type="ARBA" id="ARBA00023136"/>
    </source>
</evidence>
<dbReference type="PANTHER" id="PTHR32001:SF1">
    <property type="entry name" value="KERATINOCYTE-ASSOCIATED PROTEIN 2"/>
    <property type="match status" value="1"/>
</dbReference>
<organism evidence="7 8">
    <name type="scientific">Elysia chlorotica</name>
    <name type="common">Eastern emerald elysia</name>
    <name type="synonym">Sea slug</name>
    <dbReference type="NCBI Taxonomy" id="188477"/>
    <lineage>
        <taxon>Eukaryota</taxon>
        <taxon>Metazoa</taxon>
        <taxon>Spiralia</taxon>
        <taxon>Lophotrochozoa</taxon>
        <taxon>Mollusca</taxon>
        <taxon>Gastropoda</taxon>
        <taxon>Heterobranchia</taxon>
        <taxon>Euthyneura</taxon>
        <taxon>Panpulmonata</taxon>
        <taxon>Sacoglossa</taxon>
        <taxon>Placobranchoidea</taxon>
        <taxon>Plakobranchidae</taxon>
        <taxon>Elysia</taxon>
    </lineage>
</organism>
<dbReference type="Proteomes" id="UP000271974">
    <property type="component" value="Unassembled WGS sequence"/>
</dbReference>
<evidence type="ECO:0000256" key="6">
    <source>
        <dbReference type="SAM" id="Phobius"/>
    </source>
</evidence>
<dbReference type="Pfam" id="PF09775">
    <property type="entry name" value="Keratin_assoc"/>
    <property type="match status" value="1"/>
</dbReference>
<evidence type="ECO:0000256" key="4">
    <source>
        <dbReference type="ARBA" id="ARBA00022989"/>
    </source>
</evidence>
<comment type="subcellular location">
    <subcellularLocation>
        <location evidence="1">Membrane</location>
        <topology evidence="1">Multi-pass membrane protein</topology>
    </subcellularLocation>
</comment>
<dbReference type="GO" id="GO:0016020">
    <property type="term" value="C:membrane"/>
    <property type="evidence" value="ECO:0007669"/>
    <property type="project" value="UniProtKB-SubCell"/>
</dbReference>
<feature type="transmembrane region" description="Helical" evidence="6">
    <location>
        <begin position="75"/>
        <end position="108"/>
    </location>
</feature>
<evidence type="ECO:0000256" key="1">
    <source>
        <dbReference type="ARBA" id="ARBA00004141"/>
    </source>
</evidence>
<sequence length="130" mass="14110">MALPTAPSAAVSLILSVLLFALLQMFKADIAAKEYFTIAGGFVGSLLFITLLTFTSNMETLMFGKGFQTKLFPEVIGCLFSAMFACALVHRVCTSTCFIFSLVALYYINRISQSVHTVPVAAAAPVKKRR</sequence>
<evidence type="ECO:0000256" key="3">
    <source>
        <dbReference type="ARBA" id="ARBA00022692"/>
    </source>
</evidence>
<evidence type="ECO:0000313" key="8">
    <source>
        <dbReference type="Proteomes" id="UP000271974"/>
    </source>
</evidence>
<evidence type="ECO:0000313" key="7">
    <source>
        <dbReference type="EMBL" id="RUS73092.1"/>
    </source>
</evidence>
<evidence type="ECO:0000256" key="2">
    <source>
        <dbReference type="ARBA" id="ARBA00007279"/>
    </source>
</evidence>
<feature type="transmembrane region" description="Helical" evidence="6">
    <location>
        <begin position="6"/>
        <end position="23"/>
    </location>
</feature>